<reference evidence="4 5" key="1">
    <citation type="submission" date="2020-07" db="EMBL/GenBank/DDBJ databases">
        <title>Sequencing the genomes of 1000 actinobacteria strains.</title>
        <authorList>
            <person name="Klenk H.-P."/>
        </authorList>
    </citation>
    <scope>NUCLEOTIDE SEQUENCE [LARGE SCALE GENOMIC DNA]</scope>
    <source>
        <strain evidence="4 5">DSM 24482</strain>
    </source>
</reference>
<evidence type="ECO:0000313" key="4">
    <source>
        <dbReference type="EMBL" id="NYD87095.1"/>
    </source>
</evidence>
<evidence type="ECO:0000313" key="3">
    <source>
        <dbReference type="EMBL" id="GIG32119.1"/>
    </source>
</evidence>
<reference evidence="3 6" key="2">
    <citation type="submission" date="2021-01" db="EMBL/GenBank/DDBJ databases">
        <title>Whole genome shotgun sequence of Cellulomonas oligotrophica NBRC 109435.</title>
        <authorList>
            <person name="Komaki H."/>
            <person name="Tamura T."/>
        </authorList>
    </citation>
    <scope>NUCLEOTIDE SEQUENCE [LARGE SCALE GENOMIC DNA]</scope>
    <source>
        <strain evidence="3 6">NBRC 109435</strain>
    </source>
</reference>
<sequence length="490" mass="48874">MDDTRTPGGPGDDELVARLRAADPAADATPDLDRVHARLAEQTGVPLAATPAVAGTTPADAPDELAAARARRRGRTRWLQVAAAAAAFAVVGGGGYAVGASGMPAPASDTASDLADAAAPITLPGAGGAAADAPEALSGASTEDARMIAPGFGGRTVFSGDGLGTEGASAHAWAFDAAAVVGAETAARVAATLGVDGEPRLEWGQWVVGPNDGTGATVTLSVDGQASVGFYDRAWDPTVCTASADDTLAEEGEVGADEPGTDAAPMPVDPAEPDPADPSVCDPASTPTGDAAVERVRTLLADLGVDPAGYAFEVFEDTGVEGLVSVQAAQVVDGTQTGVAWSVSLAGTGVQSVWGALAPLVDLGEYDVISPAAAVERLNDPRFGASYGGVVPLAARGLATADQSLQEMADEQAVDPEAEPTVPTTPEPGSAVAWPVQQVELVDARLGVSLVTLPDGAAVLVPAWELTDAEGTPWSVVAVADDQLDLSPVG</sequence>
<keyword evidence="2" id="KW-1133">Transmembrane helix</keyword>
<dbReference type="AlphaFoldDB" id="A0A7Y9K0B3"/>
<gene>
    <name evidence="4" type="ORF">BKA21_002644</name>
    <name evidence="3" type="ORF">Col01nite_12780</name>
</gene>
<evidence type="ECO:0000313" key="6">
    <source>
        <dbReference type="Proteomes" id="UP000618382"/>
    </source>
</evidence>
<feature type="compositionally biased region" description="Low complexity" evidence="1">
    <location>
        <begin position="419"/>
        <end position="428"/>
    </location>
</feature>
<feature type="region of interest" description="Disordered" evidence="1">
    <location>
        <begin position="408"/>
        <end position="430"/>
    </location>
</feature>
<feature type="compositionally biased region" description="Acidic residues" evidence="1">
    <location>
        <begin position="408"/>
        <end position="418"/>
    </location>
</feature>
<name>A0A7Y9K0B3_9CELL</name>
<dbReference type="Proteomes" id="UP000577956">
    <property type="component" value="Unassembled WGS sequence"/>
</dbReference>
<accession>A0A7Y9K0B3</accession>
<dbReference type="Proteomes" id="UP000618382">
    <property type="component" value="Unassembled WGS sequence"/>
</dbReference>
<evidence type="ECO:0000256" key="1">
    <source>
        <dbReference type="SAM" id="MobiDB-lite"/>
    </source>
</evidence>
<comment type="caution">
    <text evidence="4">The sequence shown here is derived from an EMBL/GenBank/DDBJ whole genome shotgun (WGS) entry which is preliminary data.</text>
</comment>
<keyword evidence="6" id="KW-1185">Reference proteome</keyword>
<feature type="transmembrane region" description="Helical" evidence="2">
    <location>
        <begin position="78"/>
        <end position="98"/>
    </location>
</feature>
<dbReference type="RefSeq" id="WP_140459556.1">
    <property type="nucleotide sequence ID" value="NZ_BAABFI010000009.1"/>
</dbReference>
<keyword evidence="2" id="KW-0472">Membrane</keyword>
<evidence type="ECO:0000256" key="2">
    <source>
        <dbReference type="SAM" id="Phobius"/>
    </source>
</evidence>
<dbReference type="EMBL" id="BONN01000003">
    <property type="protein sequence ID" value="GIG32119.1"/>
    <property type="molecule type" value="Genomic_DNA"/>
</dbReference>
<dbReference type="EMBL" id="JACCBK010000001">
    <property type="protein sequence ID" value="NYD87095.1"/>
    <property type="molecule type" value="Genomic_DNA"/>
</dbReference>
<protein>
    <submittedName>
        <fullName evidence="4">Uncharacterized protein</fullName>
    </submittedName>
</protein>
<organism evidence="4 5">
    <name type="scientific">Cellulomonas oligotrophica</name>
    <dbReference type="NCBI Taxonomy" id="931536"/>
    <lineage>
        <taxon>Bacteria</taxon>
        <taxon>Bacillati</taxon>
        <taxon>Actinomycetota</taxon>
        <taxon>Actinomycetes</taxon>
        <taxon>Micrococcales</taxon>
        <taxon>Cellulomonadaceae</taxon>
        <taxon>Cellulomonas</taxon>
    </lineage>
</organism>
<keyword evidence="2" id="KW-0812">Transmembrane</keyword>
<evidence type="ECO:0000313" key="5">
    <source>
        <dbReference type="Proteomes" id="UP000577956"/>
    </source>
</evidence>
<proteinExistence type="predicted"/>
<feature type="region of interest" description="Disordered" evidence="1">
    <location>
        <begin position="252"/>
        <end position="288"/>
    </location>
</feature>